<accession>A0AAV3XVA7</accession>
<comment type="caution">
    <text evidence="1">The sequence shown here is derived from an EMBL/GenBank/DDBJ whole genome shotgun (WGS) entry which is preliminary data.</text>
</comment>
<dbReference type="EMBL" id="BLXT01000097">
    <property type="protein sequence ID" value="GFN74431.1"/>
    <property type="molecule type" value="Genomic_DNA"/>
</dbReference>
<gene>
    <name evidence="1" type="ORF">PoB_000093700</name>
</gene>
<keyword evidence="2" id="KW-1185">Reference proteome</keyword>
<evidence type="ECO:0000313" key="2">
    <source>
        <dbReference type="Proteomes" id="UP000735302"/>
    </source>
</evidence>
<protein>
    <submittedName>
        <fullName evidence="1">Vitamin B12-dependent ribonucleotide reductase</fullName>
    </submittedName>
</protein>
<reference evidence="1 2" key="1">
    <citation type="journal article" date="2021" name="Elife">
        <title>Chloroplast acquisition without the gene transfer in kleptoplastic sea slugs, Plakobranchus ocellatus.</title>
        <authorList>
            <person name="Maeda T."/>
            <person name="Takahashi S."/>
            <person name="Yoshida T."/>
            <person name="Shimamura S."/>
            <person name="Takaki Y."/>
            <person name="Nagai Y."/>
            <person name="Toyoda A."/>
            <person name="Suzuki Y."/>
            <person name="Arimoto A."/>
            <person name="Ishii H."/>
            <person name="Satoh N."/>
            <person name="Nishiyama T."/>
            <person name="Hasebe M."/>
            <person name="Maruyama T."/>
            <person name="Minagawa J."/>
            <person name="Obokata J."/>
            <person name="Shigenobu S."/>
        </authorList>
    </citation>
    <scope>NUCLEOTIDE SEQUENCE [LARGE SCALE GENOMIC DNA]</scope>
</reference>
<organism evidence="1 2">
    <name type="scientific">Plakobranchus ocellatus</name>
    <dbReference type="NCBI Taxonomy" id="259542"/>
    <lineage>
        <taxon>Eukaryota</taxon>
        <taxon>Metazoa</taxon>
        <taxon>Spiralia</taxon>
        <taxon>Lophotrochozoa</taxon>
        <taxon>Mollusca</taxon>
        <taxon>Gastropoda</taxon>
        <taxon>Heterobranchia</taxon>
        <taxon>Euthyneura</taxon>
        <taxon>Panpulmonata</taxon>
        <taxon>Sacoglossa</taxon>
        <taxon>Placobranchoidea</taxon>
        <taxon>Plakobranchidae</taxon>
        <taxon>Plakobranchus</taxon>
    </lineage>
</organism>
<sequence length="259" mass="29617">MRGQHQNCPHKLQDETSEAIIQHIKSFRGRKSHYAIGATRKVYLPGSLSVTKMHRMFMCSHPPHIDKFSPQSSILVHTEKRFTSISLRFPVRGHSSVECDRDMALIKQNTDVDLPHQWHQVFSEARVKPSPFHVIPCAQTMFLTYADHLKPAYRATCPLKTRPIRELFINAEHPQLASFRNSWNGAMETAVVVSRQQRQKSQPLKQSFTAPIPISKEKFKDLQCLKKLCSPANQEFYASLSVLDTVDGDSAQSESEYDE</sequence>
<proteinExistence type="predicted"/>
<evidence type="ECO:0000313" key="1">
    <source>
        <dbReference type="EMBL" id="GFN74431.1"/>
    </source>
</evidence>
<name>A0AAV3XVA7_9GAST</name>
<dbReference type="Proteomes" id="UP000735302">
    <property type="component" value="Unassembled WGS sequence"/>
</dbReference>
<dbReference type="AlphaFoldDB" id="A0AAV3XVA7"/>